<organism evidence="1 2">
    <name type="scientific">Streptomyces harbinensis</name>
    <dbReference type="NCBI Taxonomy" id="1176198"/>
    <lineage>
        <taxon>Bacteria</taxon>
        <taxon>Bacillati</taxon>
        <taxon>Actinomycetota</taxon>
        <taxon>Actinomycetes</taxon>
        <taxon>Kitasatosporales</taxon>
        <taxon>Streptomycetaceae</taxon>
        <taxon>Streptomyces</taxon>
    </lineage>
</organism>
<dbReference type="Proteomes" id="UP000198873">
    <property type="component" value="Unassembled WGS sequence"/>
</dbReference>
<dbReference type="EMBL" id="FPAB01000019">
    <property type="protein sequence ID" value="SFT23567.1"/>
    <property type="molecule type" value="Genomic_DNA"/>
</dbReference>
<reference evidence="2" key="1">
    <citation type="submission" date="2016-10" db="EMBL/GenBank/DDBJ databases">
        <authorList>
            <person name="Varghese N."/>
            <person name="Submissions S."/>
        </authorList>
    </citation>
    <scope>NUCLEOTIDE SEQUENCE [LARGE SCALE GENOMIC DNA]</scope>
    <source>
        <strain evidence="2">CGMCC 4.7047</strain>
    </source>
</reference>
<dbReference type="AlphaFoldDB" id="A0A1I6WC56"/>
<sequence>MPRHTMTIELTPDGRGWVDGQALMTEDGTDTTQLRAAALREVTGAAVRGGRSVVVEATDPDGAVWTMVVHPSGRVETGAAVDELAADPEGTRPPAAYRDWMAEIWEAGESGRHLDALSMATKIQEQATADYGTRHPYAWRAREVAAHVALLCGTPGRAAEMYMEAARGWAELGSAAYWAAAQRAYACWHQVPEAAQGAWLGEQLAELLRLGGDEALPTLRLVLARTDELRGG</sequence>
<name>A0A1I6WC56_9ACTN</name>
<proteinExistence type="predicted"/>
<gene>
    <name evidence="1" type="ORF">SAMN05444716_1194</name>
</gene>
<accession>A0A1I6WC56</accession>
<dbReference type="STRING" id="1176198.SAMN05444716_1194"/>
<evidence type="ECO:0000313" key="1">
    <source>
        <dbReference type="EMBL" id="SFT23567.1"/>
    </source>
</evidence>
<protein>
    <submittedName>
        <fullName evidence="1">Uncharacterized protein</fullName>
    </submittedName>
</protein>
<evidence type="ECO:0000313" key="2">
    <source>
        <dbReference type="Proteomes" id="UP000198873"/>
    </source>
</evidence>
<keyword evidence="2" id="KW-1185">Reference proteome</keyword>